<gene>
    <name evidence="1" type="ORF">SAMN02982989_3132</name>
</gene>
<sequence length="107" mass="11824">MGSTITPLKYHMVGQDALIIMSDGRCSRPVQVTHDALTDIQSPACCDASRLAQYLEFFAEMAVKKIEKEAIAFDGRIWITADDVRAWRSLHPGMTENTATSPAPVQQ</sequence>
<dbReference type="RefSeq" id="WP_085423215.1">
    <property type="nucleotide sequence ID" value="NZ_FXAF01000006.1"/>
</dbReference>
<reference evidence="2" key="1">
    <citation type="submission" date="2017-04" db="EMBL/GenBank/DDBJ databases">
        <authorList>
            <person name="Varghese N."/>
            <person name="Submissions S."/>
        </authorList>
    </citation>
    <scope>NUCLEOTIDE SEQUENCE [LARGE SCALE GENOMIC DNA]</scope>
    <source>
        <strain evidence="2">B4P</strain>
    </source>
</reference>
<dbReference type="STRING" id="464029.SAMN02982989_3132"/>
<dbReference type="AlphaFoldDB" id="A0A1X7FHZ6"/>
<proteinExistence type="predicted"/>
<protein>
    <submittedName>
        <fullName evidence="1">Uncharacterized protein</fullName>
    </submittedName>
</protein>
<evidence type="ECO:0000313" key="1">
    <source>
        <dbReference type="EMBL" id="SMF52587.1"/>
    </source>
</evidence>
<name>A0A1X7FHZ6_9HYPH</name>
<organism evidence="1 2">
    <name type="scientific">Xaviernesmea oryzae</name>
    <dbReference type="NCBI Taxonomy" id="464029"/>
    <lineage>
        <taxon>Bacteria</taxon>
        <taxon>Pseudomonadati</taxon>
        <taxon>Pseudomonadota</taxon>
        <taxon>Alphaproteobacteria</taxon>
        <taxon>Hyphomicrobiales</taxon>
        <taxon>Rhizobiaceae</taxon>
        <taxon>Rhizobium/Agrobacterium group</taxon>
        <taxon>Xaviernesmea</taxon>
    </lineage>
</organism>
<dbReference type="OrthoDB" id="8381476at2"/>
<evidence type="ECO:0000313" key="2">
    <source>
        <dbReference type="Proteomes" id="UP000192903"/>
    </source>
</evidence>
<dbReference type="Proteomes" id="UP000192903">
    <property type="component" value="Unassembled WGS sequence"/>
</dbReference>
<keyword evidence="2" id="KW-1185">Reference proteome</keyword>
<dbReference type="EMBL" id="FXAF01000006">
    <property type="protein sequence ID" value="SMF52587.1"/>
    <property type="molecule type" value="Genomic_DNA"/>
</dbReference>
<accession>A0A1X7FHZ6</accession>